<accession>A0ABV6NP88</accession>
<dbReference type="SUPFAM" id="SSF46955">
    <property type="entry name" value="Putative DNA-binding domain"/>
    <property type="match status" value="1"/>
</dbReference>
<evidence type="ECO:0000313" key="3">
    <source>
        <dbReference type="Proteomes" id="UP001589894"/>
    </source>
</evidence>
<dbReference type="InterPro" id="IPR041657">
    <property type="entry name" value="HTH_17"/>
</dbReference>
<dbReference type="EMBL" id="JBHLUE010000001">
    <property type="protein sequence ID" value="MFC0562587.1"/>
    <property type="molecule type" value="Genomic_DNA"/>
</dbReference>
<organism evidence="2 3">
    <name type="scientific">Plantactinospora siamensis</name>
    <dbReference type="NCBI Taxonomy" id="555372"/>
    <lineage>
        <taxon>Bacteria</taxon>
        <taxon>Bacillati</taxon>
        <taxon>Actinomycetota</taxon>
        <taxon>Actinomycetes</taxon>
        <taxon>Micromonosporales</taxon>
        <taxon>Micromonosporaceae</taxon>
        <taxon>Plantactinospora</taxon>
    </lineage>
</organism>
<dbReference type="Gene3D" id="1.10.1660.10">
    <property type="match status" value="1"/>
</dbReference>
<reference evidence="2 3" key="1">
    <citation type="submission" date="2024-09" db="EMBL/GenBank/DDBJ databases">
        <authorList>
            <person name="Sun Q."/>
            <person name="Mori K."/>
        </authorList>
    </citation>
    <scope>NUCLEOTIDE SEQUENCE [LARGE SCALE GENOMIC DNA]</scope>
    <source>
        <strain evidence="2 3">TBRC 2205</strain>
    </source>
</reference>
<dbReference type="InterPro" id="IPR009061">
    <property type="entry name" value="DNA-bd_dom_put_sf"/>
</dbReference>
<protein>
    <submittedName>
        <fullName evidence="2">Helix-turn-helix transcriptional regulator</fullName>
    </submittedName>
</protein>
<evidence type="ECO:0000259" key="1">
    <source>
        <dbReference type="Pfam" id="PF12728"/>
    </source>
</evidence>
<comment type="caution">
    <text evidence="2">The sequence shown here is derived from an EMBL/GenBank/DDBJ whole genome shotgun (WGS) entry which is preliminary data.</text>
</comment>
<keyword evidence="3" id="KW-1185">Reference proteome</keyword>
<evidence type="ECO:0000313" key="2">
    <source>
        <dbReference type="EMBL" id="MFC0562587.1"/>
    </source>
</evidence>
<dbReference type="Pfam" id="PF12728">
    <property type="entry name" value="HTH_17"/>
    <property type="match status" value="1"/>
</dbReference>
<sequence>MRVDGSGLWSHEEAAAYLGITKQTLHFINHKGTGPKSYKVGRYRRYRQRDIDAWLESRCTGP</sequence>
<gene>
    <name evidence="2" type="ORF">ACFFHU_00115</name>
</gene>
<dbReference type="Proteomes" id="UP001589894">
    <property type="component" value="Unassembled WGS sequence"/>
</dbReference>
<proteinExistence type="predicted"/>
<dbReference type="RefSeq" id="WP_377334364.1">
    <property type="nucleotide sequence ID" value="NZ_JBHLUE010000001.1"/>
</dbReference>
<name>A0ABV6NP88_9ACTN</name>
<feature type="domain" description="Helix-turn-helix" evidence="1">
    <location>
        <begin position="11"/>
        <end position="58"/>
    </location>
</feature>